<accession>A0A2M9CM53</accession>
<protein>
    <submittedName>
        <fullName evidence="3">Putative NBD/HSP70 family sugar kinase</fullName>
    </submittedName>
</protein>
<name>A0A2M9CM53_9MICO</name>
<dbReference type="Proteomes" id="UP000228758">
    <property type="component" value="Unassembled WGS sequence"/>
</dbReference>
<gene>
    <name evidence="3" type="ORF">CLV46_2517</name>
</gene>
<proteinExistence type="inferred from homology"/>
<dbReference type="Gene3D" id="1.10.10.10">
    <property type="entry name" value="Winged helix-like DNA-binding domain superfamily/Winged helix DNA-binding domain"/>
    <property type="match status" value="1"/>
</dbReference>
<dbReference type="InterPro" id="IPR036390">
    <property type="entry name" value="WH_DNA-bd_sf"/>
</dbReference>
<evidence type="ECO:0000256" key="1">
    <source>
        <dbReference type="ARBA" id="ARBA00006479"/>
    </source>
</evidence>
<dbReference type="InterPro" id="IPR000600">
    <property type="entry name" value="ROK"/>
</dbReference>
<comment type="caution">
    <text evidence="3">The sequence shown here is derived from an EMBL/GenBank/DDBJ whole genome shotgun (WGS) entry which is preliminary data.</text>
</comment>
<evidence type="ECO:0000259" key="2">
    <source>
        <dbReference type="Pfam" id="PF01047"/>
    </source>
</evidence>
<evidence type="ECO:0000313" key="4">
    <source>
        <dbReference type="Proteomes" id="UP000228758"/>
    </source>
</evidence>
<keyword evidence="3" id="KW-0418">Kinase</keyword>
<dbReference type="GO" id="GO:0016301">
    <property type="term" value="F:kinase activity"/>
    <property type="evidence" value="ECO:0007669"/>
    <property type="project" value="UniProtKB-KW"/>
</dbReference>
<sequence>MSEVLDSAAAMVGGGAGSASSREWAGAGDGAAWPPLAETERGALRELLIHGPLPRAEIARRLGMSRASLTRVTRALMEHGLIAEGEVELRGATGRPSELLVVRRDARHFFGVKLTGDTAFAVVTDLGARIVARHEEPIVSTEVDAVIDQIVAAHARFAADYPAITAGGVTLAGDLTEVGGRQIVKDSPFLGWHDVFLADLVTERLGIPMSAENDVRALTATEHWFGAGVGCRSLALITIGAGIGFGFVIDDRLVTGHHGRAGSLDHLPIDPAGPICGRGHRGCASAVLPSPAIVDALRMPGLDYPGVVALARDGHAPALRAFADAGHALGVLIGTVANALDPQKIVLTGDGLPLMELAGDVVHSVIDQVRAPGVPPIELDVQPFEFDEWARAGAVLGIRTALQF</sequence>
<dbReference type="SUPFAM" id="SSF53067">
    <property type="entry name" value="Actin-like ATPase domain"/>
    <property type="match status" value="1"/>
</dbReference>
<dbReference type="PANTHER" id="PTHR18964">
    <property type="entry name" value="ROK (REPRESSOR, ORF, KINASE) FAMILY"/>
    <property type="match status" value="1"/>
</dbReference>
<organism evidence="3 4">
    <name type="scientific">Diaminobutyricimonas aerilata</name>
    <dbReference type="NCBI Taxonomy" id="1162967"/>
    <lineage>
        <taxon>Bacteria</taxon>
        <taxon>Bacillati</taxon>
        <taxon>Actinomycetota</taxon>
        <taxon>Actinomycetes</taxon>
        <taxon>Micrococcales</taxon>
        <taxon>Microbacteriaceae</taxon>
        <taxon>Diaminobutyricimonas</taxon>
    </lineage>
</organism>
<dbReference type="RefSeq" id="WP_245866818.1">
    <property type="nucleotide sequence ID" value="NZ_PGFF01000001.1"/>
</dbReference>
<feature type="domain" description="HTH marR-type" evidence="2">
    <location>
        <begin position="43"/>
        <end position="82"/>
    </location>
</feature>
<evidence type="ECO:0000313" key="3">
    <source>
        <dbReference type="EMBL" id="PJJ72938.1"/>
    </source>
</evidence>
<reference evidence="3 4" key="1">
    <citation type="submission" date="2017-11" db="EMBL/GenBank/DDBJ databases">
        <title>Genomic Encyclopedia of Archaeal and Bacterial Type Strains, Phase II (KMG-II): From Individual Species to Whole Genera.</title>
        <authorList>
            <person name="Goeker M."/>
        </authorList>
    </citation>
    <scope>NUCLEOTIDE SEQUENCE [LARGE SCALE GENOMIC DNA]</scope>
    <source>
        <strain evidence="3 4">DSM 27393</strain>
    </source>
</reference>
<dbReference type="GO" id="GO:0003700">
    <property type="term" value="F:DNA-binding transcription factor activity"/>
    <property type="evidence" value="ECO:0007669"/>
    <property type="project" value="InterPro"/>
</dbReference>
<keyword evidence="3" id="KW-0808">Transferase</keyword>
<dbReference type="Pfam" id="PF01047">
    <property type="entry name" value="MarR"/>
    <property type="match status" value="1"/>
</dbReference>
<comment type="similarity">
    <text evidence="1">Belongs to the ROK (NagC/XylR) family.</text>
</comment>
<dbReference type="EMBL" id="PGFF01000001">
    <property type="protein sequence ID" value="PJJ72938.1"/>
    <property type="molecule type" value="Genomic_DNA"/>
</dbReference>
<dbReference type="AlphaFoldDB" id="A0A2M9CM53"/>
<dbReference type="InterPro" id="IPR036388">
    <property type="entry name" value="WH-like_DNA-bd_sf"/>
</dbReference>
<keyword evidence="4" id="KW-1185">Reference proteome</keyword>
<dbReference type="Pfam" id="PF00480">
    <property type="entry name" value="ROK"/>
    <property type="match status" value="1"/>
</dbReference>
<dbReference type="Gene3D" id="3.30.420.40">
    <property type="match status" value="2"/>
</dbReference>
<dbReference type="InterPro" id="IPR000835">
    <property type="entry name" value="HTH_MarR-typ"/>
</dbReference>
<dbReference type="PANTHER" id="PTHR18964:SF149">
    <property type="entry name" value="BIFUNCTIONAL UDP-N-ACETYLGLUCOSAMINE 2-EPIMERASE_N-ACETYLMANNOSAMINE KINASE"/>
    <property type="match status" value="1"/>
</dbReference>
<dbReference type="SUPFAM" id="SSF46785">
    <property type="entry name" value="Winged helix' DNA-binding domain"/>
    <property type="match status" value="1"/>
</dbReference>
<dbReference type="InterPro" id="IPR043129">
    <property type="entry name" value="ATPase_NBD"/>
</dbReference>